<feature type="compositionally biased region" description="Low complexity" evidence="1">
    <location>
        <begin position="583"/>
        <end position="596"/>
    </location>
</feature>
<feature type="compositionally biased region" description="Pro residues" evidence="1">
    <location>
        <begin position="1588"/>
        <end position="1597"/>
    </location>
</feature>
<protein>
    <submittedName>
        <fullName evidence="7">Centrosomal protein</fullName>
    </submittedName>
</protein>
<feature type="compositionally biased region" description="Pro residues" evidence="1">
    <location>
        <begin position="241"/>
        <end position="259"/>
    </location>
</feature>
<feature type="compositionally biased region" description="Polar residues" evidence="1">
    <location>
        <begin position="535"/>
        <end position="544"/>
    </location>
</feature>
<feature type="region of interest" description="Disordered" evidence="1">
    <location>
        <begin position="858"/>
        <end position="1019"/>
    </location>
</feature>
<dbReference type="InterPro" id="IPR013783">
    <property type="entry name" value="Ig-like_fold"/>
</dbReference>
<feature type="region of interest" description="Disordered" evidence="1">
    <location>
        <begin position="1406"/>
        <end position="1570"/>
    </location>
</feature>
<dbReference type="InterPro" id="IPR054089">
    <property type="entry name" value="Cep192-like_D3"/>
</dbReference>
<dbReference type="Pfam" id="PF22073">
    <property type="entry name" value="Cep192_D4"/>
    <property type="match status" value="1"/>
</dbReference>
<feature type="compositionally biased region" description="Basic and acidic residues" evidence="1">
    <location>
        <begin position="555"/>
        <end position="582"/>
    </location>
</feature>
<feature type="compositionally biased region" description="Low complexity" evidence="1">
    <location>
        <begin position="608"/>
        <end position="617"/>
    </location>
</feature>
<dbReference type="GO" id="GO:0000242">
    <property type="term" value="C:pericentriolar material"/>
    <property type="evidence" value="ECO:0007669"/>
    <property type="project" value="TreeGrafter"/>
</dbReference>
<dbReference type="GO" id="GO:0019901">
    <property type="term" value="F:protein kinase binding"/>
    <property type="evidence" value="ECO:0007669"/>
    <property type="project" value="TreeGrafter"/>
</dbReference>
<dbReference type="Pfam" id="PF22067">
    <property type="entry name" value="Cep192_D3"/>
    <property type="match status" value="1"/>
</dbReference>
<feature type="region of interest" description="Disordered" evidence="1">
    <location>
        <begin position="478"/>
        <end position="518"/>
    </location>
</feature>
<evidence type="ECO:0000259" key="6">
    <source>
        <dbReference type="Pfam" id="PF22074"/>
    </source>
</evidence>
<dbReference type="InterPro" id="IPR039103">
    <property type="entry name" value="Spd-2/CEP192"/>
</dbReference>
<feature type="compositionally biased region" description="Low complexity" evidence="1">
    <location>
        <begin position="898"/>
        <end position="955"/>
    </location>
</feature>
<sequence>MGNVEPEECSGLLSARSSDQSSLGLIKLDSVAGLSGCLLEDDSLPSTRPALSPVKETEPQTSAAAPGRPSYGMLSFEEAVSENGLDNTGYDDALDATFSEGECTDGSEAEDGADVDGGIDSRYLRSAALDSASPADRAEGSSRCGFATDQSTLSFLDPSSLWPPTDGAQSPLPVTRSCPESPLSPALLSPPGVSALCLPASPGSPAAGGGEPRAVSPLAALSADVAAPRAVQSQDIKHPDIPPPAALSPVLPAPAPAPAATPADERSLLLASRYLRPSPPPAAVPGSGAGGGGSLMSSLHLSLPLDSISETGLGAADGTLTSRVPRLFVPAADQADISGQQISARSTSIGAARSPGSLPGIQDDTGFGFGSGCFDGLEDFQKEFDAGEFASGGEAFKAELEQAEQSLDRNGLPMVDFSLASGTYDPHTKFTPSGCDESVNISQYLKAGSYPMGVLGDASNVEPPPRFSMSTVQTTWQSNSGRFPDEDFNSTSSTLPRSRETFSVSHGSGYSQIHGTGGPARVGTYTVLTAAGSAPDTTFSTGTGVSPGPVPNKRGGKDGAAEKSDTERAQSVHENAEGRLEKASSSTASSRGFSVARTASAEERYSRGGRSTEGSTGLHHAKKSVNGTQSETLNEASKATERSRASQDSQDASVTLVNASRPSQDSRDVTLTPERSRAGSCDTATPTTVRPRPPPRHSAALGDSLRRKIVDVLNRTEEARLQLLTPGRRTPDGVVQATEAAAAAVTVSQQLTVTEMISLSEQPLDDSEDGQAADPQPSPAGRDTSAPLSEDVSPFGSWPDGGEWPQAYSQARSDELKRRQEKEMAEHKQRQEERIQTARAQQAALRKQWEMEQELKEKVARQRKLQKKRDAKARRDSAASTLDRSHDALSVTAHHDVPSSPKPKQSSPRRVATPRRPVSPRRSFSKPKQQQQTPEKKGQQQPPEQKQQPPEQKQQAHQPMQSQRPSQLAADKPAPEDIPSDPPFAAPAVPTPAVAPPPPPASAPPPAPTAGAVDPERVSRILQELNAATASAHTPALSMQQVVEAVMRQLAMPDVSLDESCRSRTELNVTDILQELRGESEELSSQMARAVPPGGSSAPAETQTAISGTGGGPGDDAGGAATGSGKTGPKEATRLAESVSRLHRGVPARPRGEQPRRRSPVKRSASIPLQPAGPKRGTEGGFRGAATRRRPVSTYAADRGPEDASRRRPNSAQSDLAVRGRRVPRMGIRRQVDELTTDDSDRAVTARSVRGSPGKPGKKAPTRQSAAAAIAATAAAAARAAAVSTCPDSASSDGSARTYSIASDRAPGSLPAAVTEEAPESEPERPETAAATAPAPAPAHSASVSTAAPAALPATTSSALADIGMDYDSPEFLVALAARRYPSSTPSLARSVAAFVASESLDHVSPIVPADADTSEPSKEADGPRDDGNDDDSGAETGTEARSEVGGDVGKPAAVTASGTATAATAPAATAGQETRVEVLVPPPTVWPSEESALEMRPTTGTSSGSMATTATSAAARPSLSSAAPLQTQPEEQPRPVAVTGSTSAEVTGAAARPRRSRIPTPVRQHVSDMAAATCQSAPCLLQSEAAMPPPPPPPALPSAVPAAAAGRRPAAALSGGDRQTGPRPALRACNSVGSTRDSGAQTGLSATSASQRHNRLVRSASAQARPGEPPAGSTATSEQIQTDRGQRGSKSSVTAAAARSAQVQTRTAAVTPAQKKPENDKLGKENTAPRKRTSSVSTGVQTADLTFTKPSKEKLPPEPARESEPAASDQTKILSELPALATAEVQTETDQSWVELSAKQRDGSRIAERPMVTQRGDATRDQPEQPNNRSQFTNGVSVAIAETTQHVPPPAPVQRAERETEQTAHPLSVGPVEDTPAAETNSDGDELVMAPTEVSHPEILCTDIRSELCVPVVNRTAHWVQLIPSVSSVELNDSPLPPEKVSDPLTVSLRTRTLLDGHQEGAVHVTLIPRVAGRITVYLTLCVESIERRTSGPAGRHTCQVRLRMVSERPAVELLLQEPGLLDFGTLPENCRKVVPLTLVNLSRAPVPVTLSVMSAGRVFHLPDGELTETPVLPSAAAPTRLTSTLAQFTLPPVDPSSQGISPVTLNVALLTPALDGEQGERECPLPELVRGSLEVELDGAVPPTSEPLLRCRLLATVGRVKLRTRVKEPLELRCRPAQTASVNLPMKNAGNIPLELRLSVTGLRDSVWVRPDHVTVPPRGERDVMLTFQPRDRHSGGRGQLLLTVQPDGTVYEVDIVGVIGDSRTVDRLRPSSPEMKSARRHSKTRKRRSPSRSRSASRSKSRSASPRPPLASGRGGGRDGHWTEVRDTSVQTSVLALAPAGDGPAAPAPAPAQPALRQPAEPPPQPPKSHRVAAPALHSNKRLLLWTGVRRGRPAARTLVLRNSSETDGLSLRLTIVNGPQFTFRMFDEEDGGGGGGTTTELHLPARSGREVTLVYQPNKVEVTAAALVIKPVVRQRGAVGSKFTIPLVAYSGASDVQLSVSLEKGLQLGELSPGATVRAPLTLTNVGDRRAFVTVLAYRDSECQHPATSSEFSAIPARVSLSPGEVRQVALVLRVLADQPPPATLRVLSGDELLRQAIGQLSSDQPLSSRLPSPGLMAVDFTSPFEGEQEPAPLEMEALRKLPSVADTFFSCMRQTRLPIRATLSSRAAPIDCSDVFTVLHADDTMASILNNTSFANVTRETRRPVPTSVAPAVTRAAPTQRSCHTEPSHAAAQNHLNTSQRPVRLPAPALRGPPVSEVSVESGPVGAELLVPPPPILSPPCGGVAGRPAPLQLASDQVTFPTTAVGQRSAASLGFTNSSGVGLRWTLEALVKPWIQSTPRACDLTQVGGDVFRFHPTQGDARPGQTVSLAARFSPPAAGYFTQTFYLVTSADTAPVDSNQAVQPSCLLVRVAGQAISPAAAAEPDKFPLSVEPDTIEFPPNERAVKLAISNRTRVDYELDLHVSGPFSVNHERMLSRARRYIHLPVFFQPPGTGVFTGRLTLSLTQPSGTAPRCFHVTLLGEVP</sequence>
<feature type="compositionally biased region" description="Low complexity" evidence="1">
    <location>
        <begin position="1598"/>
        <end position="1613"/>
    </location>
</feature>
<dbReference type="GO" id="GO:0005737">
    <property type="term" value="C:cytoplasm"/>
    <property type="evidence" value="ECO:0007669"/>
    <property type="project" value="TreeGrafter"/>
</dbReference>
<organism evidence="7 8">
    <name type="scientific">Amphibalanus amphitrite</name>
    <name type="common">Striped barnacle</name>
    <name type="synonym">Balanus amphitrite</name>
    <dbReference type="NCBI Taxonomy" id="1232801"/>
    <lineage>
        <taxon>Eukaryota</taxon>
        <taxon>Metazoa</taxon>
        <taxon>Ecdysozoa</taxon>
        <taxon>Arthropoda</taxon>
        <taxon>Crustacea</taxon>
        <taxon>Multicrustacea</taxon>
        <taxon>Cirripedia</taxon>
        <taxon>Thoracica</taxon>
        <taxon>Thoracicalcarea</taxon>
        <taxon>Balanomorpha</taxon>
        <taxon>Balanoidea</taxon>
        <taxon>Balanidae</taxon>
        <taxon>Amphibalaninae</taxon>
        <taxon>Amphibalanus</taxon>
    </lineage>
</organism>
<feature type="region of interest" description="Disordered" evidence="1">
    <location>
        <begin position="2342"/>
        <end position="2375"/>
    </location>
</feature>
<dbReference type="GO" id="GO:0090307">
    <property type="term" value="P:mitotic spindle assembly"/>
    <property type="evidence" value="ECO:0007669"/>
    <property type="project" value="TreeGrafter"/>
</dbReference>
<reference evidence="7 8" key="1">
    <citation type="submission" date="2019-07" db="EMBL/GenBank/DDBJ databases">
        <title>Draft genome assembly of a fouling barnacle, Amphibalanus amphitrite (Darwin, 1854): The first reference genome for Thecostraca.</title>
        <authorList>
            <person name="Kim W."/>
        </authorList>
    </citation>
    <scope>NUCLEOTIDE SEQUENCE [LARGE SCALE GENOMIC DNA]</scope>
    <source>
        <strain evidence="7">SNU_AA5</strain>
        <tissue evidence="7">Soma without cirri and trophi</tissue>
    </source>
</reference>
<dbReference type="OrthoDB" id="10614179at2759"/>
<feature type="domain" description="Cep192-like" evidence="3">
    <location>
        <begin position="2796"/>
        <end position="2894"/>
    </location>
</feature>
<feature type="compositionally biased region" description="Pro residues" evidence="1">
    <location>
        <begin position="980"/>
        <end position="1008"/>
    </location>
</feature>
<feature type="compositionally biased region" description="Polar residues" evidence="1">
    <location>
        <begin position="1286"/>
        <end position="1301"/>
    </location>
</feature>
<feature type="compositionally biased region" description="Polar residues" evidence="1">
    <location>
        <begin position="1632"/>
        <end position="1652"/>
    </location>
</feature>
<feature type="compositionally biased region" description="Polar residues" evidence="1">
    <location>
        <begin position="1785"/>
        <end position="1795"/>
    </location>
</feature>
<feature type="compositionally biased region" description="Low complexity" evidence="1">
    <location>
        <begin position="1453"/>
        <end position="1471"/>
    </location>
</feature>
<feature type="region of interest" description="Disordered" evidence="1">
    <location>
        <begin position="2268"/>
        <end position="2326"/>
    </location>
</feature>
<feature type="region of interest" description="Disordered" evidence="1">
    <location>
        <begin position="1846"/>
        <end position="1884"/>
    </location>
</feature>
<comment type="caution">
    <text evidence="7">The sequence shown here is derived from an EMBL/GenBank/DDBJ whole genome shotgun (WGS) entry which is preliminary data.</text>
</comment>
<feature type="compositionally biased region" description="Polar residues" evidence="1">
    <location>
        <begin position="489"/>
        <end position="514"/>
    </location>
</feature>
<feature type="compositionally biased region" description="Acidic residues" evidence="1">
    <location>
        <begin position="102"/>
        <end position="114"/>
    </location>
</feature>
<feature type="domain" description="Cep192-like" evidence="4">
    <location>
        <begin position="2170"/>
        <end position="2260"/>
    </location>
</feature>
<feature type="compositionally biased region" description="Basic and acidic residues" evidence="1">
    <location>
        <begin position="812"/>
        <end position="836"/>
    </location>
</feature>
<dbReference type="Gene3D" id="2.60.40.10">
    <property type="entry name" value="Immunoglobulins"/>
    <property type="match status" value="1"/>
</dbReference>
<dbReference type="InterPro" id="IPR054091">
    <property type="entry name" value="Cep192-like_D5"/>
</dbReference>
<feature type="domain" description="Cep192/Spd-2-like" evidence="5">
    <location>
        <begin position="2378"/>
        <end position="2496"/>
    </location>
</feature>
<feature type="compositionally biased region" description="Basic and acidic residues" evidence="1">
    <location>
        <begin position="873"/>
        <end position="897"/>
    </location>
</feature>
<gene>
    <name evidence="7" type="primary">CEP192_3</name>
    <name evidence="7" type="ORF">FJT64_011389</name>
</gene>
<feature type="compositionally biased region" description="Basic and acidic residues" evidence="1">
    <location>
        <begin position="1751"/>
        <end position="1765"/>
    </location>
</feature>
<dbReference type="GO" id="GO:0005814">
    <property type="term" value="C:centriole"/>
    <property type="evidence" value="ECO:0007669"/>
    <property type="project" value="TreeGrafter"/>
</dbReference>
<feature type="region of interest" description="Disordered" evidence="1">
    <location>
        <begin position="756"/>
        <end position="840"/>
    </location>
</feature>
<evidence type="ECO:0000256" key="1">
    <source>
        <dbReference type="SAM" id="MobiDB-lite"/>
    </source>
</evidence>
<feature type="compositionally biased region" description="Low complexity" evidence="1">
    <location>
        <begin position="1328"/>
        <end position="1352"/>
    </location>
</feature>
<feature type="compositionally biased region" description="Basic and acidic residues" evidence="1">
    <location>
        <begin position="1716"/>
        <end position="1729"/>
    </location>
</feature>
<feature type="region of interest" description="Disordered" evidence="1">
    <location>
        <begin position="157"/>
        <end position="185"/>
    </location>
</feature>
<feature type="compositionally biased region" description="Polar residues" evidence="1">
    <location>
        <begin position="1735"/>
        <end position="1750"/>
    </location>
</feature>
<feature type="region of interest" description="Disordered" evidence="1">
    <location>
        <begin position="1583"/>
        <end position="1832"/>
    </location>
</feature>
<feature type="region of interest" description="Disordered" evidence="1">
    <location>
        <begin position="1280"/>
        <end position="1352"/>
    </location>
</feature>
<feature type="compositionally biased region" description="Gly residues" evidence="1">
    <location>
        <begin position="1108"/>
        <end position="1126"/>
    </location>
</feature>
<feature type="compositionally biased region" description="Polar residues" evidence="1">
    <location>
        <begin position="1674"/>
        <end position="1695"/>
    </location>
</feature>
<feature type="compositionally biased region" description="Polar residues" evidence="1">
    <location>
        <begin position="956"/>
        <end position="966"/>
    </location>
</feature>
<feature type="region of interest" description="Disordered" evidence="1">
    <location>
        <begin position="534"/>
        <end position="706"/>
    </location>
</feature>
<feature type="region of interest" description="Disordered" evidence="1">
    <location>
        <begin position="83"/>
        <end position="118"/>
    </location>
</feature>
<feature type="region of interest" description="Disordered" evidence="1">
    <location>
        <begin position="38"/>
        <end position="71"/>
    </location>
</feature>
<evidence type="ECO:0000259" key="5">
    <source>
        <dbReference type="Pfam" id="PF22073"/>
    </source>
</evidence>
<feature type="region of interest" description="Disordered" evidence="1">
    <location>
        <begin position="1077"/>
        <end position="1267"/>
    </location>
</feature>
<dbReference type="Pfam" id="PF22064">
    <property type="entry name" value="Cep192_D2"/>
    <property type="match status" value="1"/>
</dbReference>
<evidence type="ECO:0000259" key="2">
    <source>
        <dbReference type="Pfam" id="PF22064"/>
    </source>
</evidence>
<dbReference type="EMBL" id="VIIS01001957">
    <property type="protein sequence ID" value="KAF0290407.1"/>
    <property type="molecule type" value="Genomic_DNA"/>
</dbReference>
<dbReference type="InterPro" id="IPR054090">
    <property type="entry name" value="Cep192_Spd-2-like_dom"/>
</dbReference>
<feature type="compositionally biased region" description="Basic and acidic residues" evidence="1">
    <location>
        <begin position="1416"/>
        <end position="1427"/>
    </location>
</feature>
<dbReference type="EMBL" id="VIIS01001957">
    <property type="protein sequence ID" value="KAF0290410.1"/>
    <property type="molecule type" value="Genomic_DNA"/>
</dbReference>
<dbReference type="GO" id="GO:0051298">
    <property type="term" value="P:centrosome duplication"/>
    <property type="evidence" value="ECO:0007669"/>
    <property type="project" value="InterPro"/>
</dbReference>
<feature type="compositionally biased region" description="Basic residues" evidence="1">
    <location>
        <begin position="1219"/>
        <end position="1228"/>
    </location>
</feature>
<proteinExistence type="predicted"/>
<dbReference type="Pfam" id="PF22074">
    <property type="entry name" value="Cep192_D5"/>
    <property type="match status" value="1"/>
</dbReference>
<dbReference type="GO" id="GO:0090222">
    <property type="term" value="P:centrosome-templated microtubule nucleation"/>
    <property type="evidence" value="ECO:0007669"/>
    <property type="project" value="InterPro"/>
</dbReference>
<feature type="domain" description="Cep192-like" evidence="6">
    <location>
        <begin position="2507"/>
        <end position="2662"/>
    </location>
</feature>
<feature type="compositionally biased region" description="Low complexity" evidence="1">
    <location>
        <begin position="1499"/>
        <end position="1526"/>
    </location>
</feature>
<evidence type="ECO:0000313" key="7">
    <source>
        <dbReference type="EMBL" id="KAF0290410.1"/>
    </source>
</evidence>
<evidence type="ECO:0000259" key="3">
    <source>
        <dbReference type="Pfam" id="PF22065"/>
    </source>
</evidence>
<dbReference type="Pfam" id="PF22065">
    <property type="entry name" value="Cep192_D7"/>
    <property type="match status" value="1"/>
</dbReference>
<feature type="domain" description="Cep192-like" evidence="2">
    <location>
        <begin position="2010"/>
        <end position="2161"/>
    </location>
</feature>
<dbReference type="PANTHER" id="PTHR16029">
    <property type="entry name" value="CENTROSOMAL PROTEIN OF 192 KDA"/>
    <property type="match status" value="1"/>
</dbReference>
<feature type="region of interest" description="Disordered" evidence="1">
    <location>
        <begin position="2704"/>
        <end position="2764"/>
    </location>
</feature>
<dbReference type="InterPro" id="IPR054086">
    <property type="entry name" value="Cep192-like_D2"/>
</dbReference>
<feature type="compositionally biased region" description="Basic and acidic residues" evidence="1">
    <location>
        <begin position="1799"/>
        <end position="1809"/>
    </location>
</feature>
<feature type="compositionally biased region" description="Basic residues" evidence="1">
    <location>
        <begin position="861"/>
        <end position="872"/>
    </location>
</feature>
<accession>A0A6A4VGI8</accession>
<feature type="region of interest" description="Disordered" evidence="1">
    <location>
        <begin position="229"/>
        <end position="262"/>
    </location>
</feature>
<feature type="compositionally biased region" description="Polar residues" evidence="1">
    <location>
        <begin position="625"/>
        <end position="637"/>
    </location>
</feature>
<feature type="compositionally biased region" description="Polar residues" evidence="1">
    <location>
        <begin position="646"/>
        <end position="663"/>
    </location>
</feature>
<keyword evidence="8" id="KW-1185">Reference proteome</keyword>
<feature type="compositionally biased region" description="Basic residues" evidence="1">
    <location>
        <begin position="2281"/>
        <end position="2304"/>
    </location>
</feature>
<dbReference type="Proteomes" id="UP000440578">
    <property type="component" value="Unassembled WGS sequence"/>
</dbReference>
<dbReference type="GO" id="GO:0071539">
    <property type="term" value="P:protein localization to centrosome"/>
    <property type="evidence" value="ECO:0007669"/>
    <property type="project" value="InterPro"/>
</dbReference>
<dbReference type="InterPro" id="IPR054087">
    <property type="entry name" value="Cep192-like_D7"/>
</dbReference>
<dbReference type="PANTHER" id="PTHR16029:SF11">
    <property type="entry name" value="CENTROSOMAL PROTEIN OF 192 KDA"/>
    <property type="match status" value="1"/>
</dbReference>
<evidence type="ECO:0000259" key="4">
    <source>
        <dbReference type="Pfam" id="PF22067"/>
    </source>
</evidence>
<name>A0A6A4VGI8_AMPAM</name>
<evidence type="ECO:0000313" key="8">
    <source>
        <dbReference type="Proteomes" id="UP000440578"/>
    </source>
</evidence>